<sequence>MGQGDVLETELLCDPSDAQLMLRTSVAMSENDCERVNAGSTYTFQLGPEVFLVKWNHFEIHRIGSAALVHNQRHWIASPLKQCVCGHGCTHPHPTDQPGIDQSIRRQSTARFLLQNTPDAFGRCIRIVGRIDGKQLQRTHRTVGCNAQHIRKGTATINRKVLHYIT</sequence>
<proteinExistence type="predicted"/>
<evidence type="ECO:0000313" key="1">
    <source>
        <dbReference type="EnsemblMetazoa" id="ACUA024241-PA"/>
    </source>
</evidence>
<organism evidence="1 2">
    <name type="scientific">Anopheles culicifacies</name>
    <dbReference type="NCBI Taxonomy" id="139723"/>
    <lineage>
        <taxon>Eukaryota</taxon>
        <taxon>Metazoa</taxon>
        <taxon>Ecdysozoa</taxon>
        <taxon>Arthropoda</taxon>
        <taxon>Hexapoda</taxon>
        <taxon>Insecta</taxon>
        <taxon>Pterygota</taxon>
        <taxon>Neoptera</taxon>
        <taxon>Endopterygota</taxon>
        <taxon>Diptera</taxon>
        <taxon>Nematocera</taxon>
        <taxon>Culicoidea</taxon>
        <taxon>Culicidae</taxon>
        <taxon>Anophelinae</taxon>
        <taxon>Anopheles</taxon>
        <taxon>culicifacies species complex</taxon>
    </lineage>
</organism>
<reference evidence="1" key="2">
    <citation type="submission" date="2020-05" db="UniProtKB">
        <authorList>
            <consortium name="EnsemblMetazoa"/>
        </authorList>
    </citation>
    <scope>IDENTIFICATION</scope>
    <source>
        <strain evidence="1">A-37</strain>
    </source>
</reference>
<reference evidence="2" key="1">
    <citation type="submission" date="2013-09" db="EMBL/GenBank/DDBJ databases">
        <title>The Genome Sequence of Anopheles culicifacies species A.</title>
        <authorList>
            <consortium name="The Broad Institute Genomics Platform"/>
            <person name="Neafsey D.E."/>
            <person name="Besansky N."/>
            <person name="Howell P."/>
            <person name="Walton C."/>
            <person name="Young S.K."/>
            <person name="Zeng Q."/>
            <person name="Gargeya S."/>
            <person name="Fitzgerald M."/>
            <person name="Haas B."/>
            <person name="Abouelleil A."/>
            <person name="Allen A.W."/>
            <person name="Alvarado L."/>
            <person name="Arachchi H.M."/>
            <person name="Berlin A.M."/>
            <person name="Chapman S.B."/>
            <person name="Gainer-Dewar J."/>
            <person name="Goldberg J."/>
            <person name="Griggs A."/>
            <person name="Gujja S."/>
            <person name="Hansen M."/>
            <person name="Howarth C."/>
            <person name="Imamovic A."/>
            <person name="Ireland A."/>
            <person name="Larimer J."/>
            <person name="McCowan C."/>
            <person name="Murphy C."/>
            <person name="Pearson M."/>
            <person name="Poon T.W."/>
            <person name="Priest M."/>
            <person name="Roberts A."/>
            <person name="Saif S."/>
            <person name="Shea T."/>
            <person name="Sisk P."/>
            <person name="Sykes S."/>
            <person name="Wortman J."/>
            <person name="Nusbaum C."/>
            <person name="Birren B."/>
        </authorList>
    </citation>
    <scope>NUCLEOTIDE SEQUENCE [LARGE SCALE GENOMIC DNA]</scope>
    <source>
        <strain evidence="2">A-37</strain>
    </source>
</reference>
<evidence type="ECO:0000313" key="2">
    <source>
        <dbReference type="Proteomes" id="UP000075883"/>
    </source>
</evidence>
<dbReference type="AlphaFoldDB" id="A0A182MR33"/>
<keyword evidence="2" id="KW-1185">Reference proteome</keyword>
<dbReference type="EMBL" id="AXCM01008426">
    <property type="status" value="NOT_ANNOTATED_CDS"/>
    <property type="molecule type" value="Genomic_DNA"/>
</dbReference>
<accession>A0A182MR33</accession>
<name>A0A182MR33_9DIPT</name>
<dbReference type="Proteomes" id="UP000075883">
    <property type="component" value="Unassembled WGS sequence"/>
</dbReference>
<dbReference type="VEuPathDB" id="VectorBase:ACUA024241"/>
<dbReference type="EnsemblMetazoa" id="ACUA024241-RA">
    <property type="protein sequence ID" value="ACUA024241-PA"/>
    <property type="gene ID" value="ACUA024241"/>
</dbReference>
<protein>
    <submittedName>
        <fullName evidence="1">Uncharacterized protein</fullName>
    </submittedName>
</protein>